<sequence>MSETVSKVVLARIATMETEMEAKKTQVLSSKHSATCLKPKVHTRTRSQAEDIVPKAVEASEGDAEGATQTVEGPVEDPVATEVPVDEFDEDSSEDGEGDSGMQRRVSKQPAKSNFRERVKEAHRMLDQPSNDGHKAKKLLHAAGRLTARLGEGEDDLYKHPVGTKCNVDLKGKDARKSLLSIANEDDDITLPLSQFMKQNQSSTLTRLKRKVSNAISLSSGEEFKLDHTGKAVDHTMGINSDVEIVNANSRIDKASTYNVPPKFKKSAEHLIRTTYSISTFDPIGQTVVKLSENKPPSVKKVKTGIKVKTEPLESMVSSCSGCPSKTKGAVKPCSAYCKEDLPGFILLDPQGRWHKKFLLTLILLLGSISNLFDLPETSLLQFAQSTFHIIYPKVHDFTITSAGPIVAKGRFPSSDIMM</sequence>
<dbReference type="EMBL" id="KN826831">
    <property type="protein sequence ID" value="KIK77796.1"/>
    <property type="molecule type" value="Genomic_DNA"/>
</dbReference>
<feature type="region of interest" description="Disordered" evidence="1">
    <location>
        <begin position="41"/>
        <end position="119"/>
    </location>
</feature>
<accession>A0A0D0D2P0</accession>
<keyword evidence="3" id="KW-1185">Reference proteome</keyword>
<evidence type="ECO:0000313" key="2">
    <source>
        <dbReference type="EMBL" id="KIK77796.1"/>
    </source>
</evidence>
<dbReference type="Proteomes" id="UP000054538">
    <property type="component" value="Unassembled WGS sequence"/>
</dbReference>
<name>A0A0D0D2P0_9AGAM</name>
<organism evidence="2 3">
    <name type="scientific">Paxillus rubicundulus Ve08.2h10</name>
    <dbReference type="NCBI Taxonomy" id="930991"/>
    <lineage>
        <taxon>Eukaryota</taxon>
        <taxon>Fungi</taxon>
        <taxon>Dikarya</taxon>
        <taxon>Basidiomycota</taxon>
        <taxon>Agaricomycotina</taxon>
        <taxon>Agaricomycetes</taxon>
        <taxon>Agaricomycetidae</taxon>
        <taxon>Boletales</taxon>
        <taxon>Paxilineae</taxon>
        <taxon>Paxillaceae</taxon>
        <taxon>Paxillus</taxon>
    </lineage>
</organism>
<feature type="compositionally biased region" description="Acidic residues" evidence="1">
    <location>
        <begin position="84"/>
        <end position="98"/>
    </location>
</feature>
<evidence type="ECO:0000313" key="3">
    <source>
        <dbReference type="Proteomes" id="UP000054538"/>
    </source>
</evidence>
<reference evidence="2 3" key="1">
    <citation type="submission" date="2014-04" db="EMBL/GenBank/DDBJ databases">
        <authorList>
            <consortium name="DOE Joint Genome Institute"/>
            <person name="Kuo A."/>
            <person name="Kohler A."/>
            <person name="Jargeat P."/>
            <person name="Nagy L.G."/>
            <person name="Floudas D."/>
            <person name="Copeland A."/>
            <person name="Barry K.W."/>
            <person name="Cichocki N."/>
            <person name="Veneault-Fourrey C."/>
            <person name="LaButti K."/>
            <person name="Lindquist E.A."/>
            <person name="Lipzen A."/>
            <person name="Lundell T."/>
            <person name="Morin E."/>
            <person name="Murat C."/>
            <person name="Sun H."/>
            <person name="Tunlid A."/>
            <person name="Henrissat B."/>
            <person name="Grigoriev I.V."/>
            <person name="Hibbett D.S."/>
            <person name="Martin F."/>
            <person name="Nordberg H.P."/>
            <person name="Cantor M.N."/>
            <person name="Hua S.X."/>
        </authorList>
    </citation>
    <scope>NUCLEOTIDE SEQUENCE [LARGE SCALE GENOMIC DNA]</scope>
    <source>
        <strain evidence="2 3">Ve08.2h10</strain>
    </source>
</reference>
<gene>
    <name evidence="2" type="ORF">PAXRUDRAFT_28750</name>
</gene>
<reference evidence="3" key="2">
    <citation type="submission" date="2015-01" db="EMBL/GenBank/DDBJ databases">
        <title>Evolutionary Origins and Diversification of the Mycorrhizal Mutualists.</title>
        <authorList>
            <consortium name="DOE Joint Genome Institute"/>
            <consortium name="Mycorrhizal Genomics Consortium"/>
            <person name="Kohler A."/>
            <person name="Kuo A."/>
            <person name="Nagy L.G."/>
            <person name="Floudas D."/>
            <person name="Copeland A."/>
            <person name="Barry K.W."/>
            <person name="Cichocki N."/>
            <person name="Veneault-Fourrey C."/>
            <person name="LaButti K."/>
            <person name="Lindquist E.A."/>
            <person name="Lipzen A."/>
            <person name="Lundell T."/>
            <person name="Morin E."/>
            <person name="Murat C."/>
            <person name="Riley R."/>
            <person name="Ohm R."/>
            <person name="Sun H."/>
            <person name="Tunlid A."/>
            <person name="Henrissat B."/>
            <person name="Grigoriev I.V."/>
            <person name="Hibbett D.S."/>
            <person name="Martin F."/>
        </authorList>
    </citation>
    <scope>NUCLEOTIDE SEQUENCE [LARGE SCALE GENOMIC DNA]</scope>
    <source>
        <strain evidence="3">Ve08.2h10</strain>
    </source>
</reference>
<dbReference type="InParanoid" id="A0A0D0D2P0"/>
<evidence type="ECO:0000256" key="1">
    <source>
        <dbReference type="SAM" id="MobiDB-lite"/>
    </source>
</evidence>
<protein>
    <submittedName>
        <fullName evidence="2">Uncharacterized protein</fullName>
    </submittedName>
</protein>
<dbReference type="HOGENOM" id="CLU_668287_0_0_1"/>
<dbReference type="AlphaFoldDB" id="A0A0D0D2P0"/>
<dbReference type="OrthoDB" id="2689303at2759"/>
<proteinExistence type="predicted"/>